<proteinExistence type="predicted"/>
<dbReference type="EMBL" id="MFEC01000019">
    <property type="protein sequence ID" value="OGE71086.1"/>
    <property type="molecule type" value="Genomic_DNA"/>
</dbReference>
<dbReference type="Gene3D" id="3.40.50.150">
    <property type="entry name" value="Vaccinia Virus protein VP39"/>
    <property type="match status" value="1"/>
</dbReference>
<evidence type="ECO:0000313" key="2">
    <source>
        <dbReference type="EMBL" id="OGE71086.1"/>
    </source>
</evidence>
<dbReference type="GO" id="GO:0008757">
    <property type="term" value="F:S-adenosylmethionine-dependent methyltransferase activity"/>
    <property type="evidence" value="ECO:0007669"/>
    <property type="project" value="InterPro"/>
</dbReference>
<name>A0A1F5N0B9_9BACT</name>
<organism evidence="2 3">
    <name type="scientific">Candidatus Daviesbacteria bacterium RIFOXYD1_FULL_41_10</name>
    <dbReference type="NCBI Taxonomy" id="1797801"/>
    <lineage>
        <taxon>Bacteria</taxon>
        <taxon>Candidatus Daviesiibacteriota</taxon>
    </lineage>
</organism>
<evidence type="ECO:0000313" key="3">
    <source>
        <dbReference type="Proteomes" id="UP000177135"/>
    </source>
</evidence>
<dbReference type="AlphaFoldDB" id="A0A1F5N0B9"/>
<feature type="domain" description="Methyltransferase type 11" evidence="1">
    <location>
        <begin position="55"/>
        <end position="147"/>
    </location>
</feature>
<gene>
    <name evidence="2" type="ORF">A2617_04080</name>
</gene>
<dbReference type="PANTHER" id="PTHR43861">
    <property type="entry name" value="TRANS-ACONITATE 2-METHYLTRANSFERASE-RELATED"/>
    <property type="match status" value="1"/>
</dbReference>
<reference evidence="2 3" key="1">
    <citation type="journal article" date="2016" name="Nat. Commun.">
        <title>Thousands of microbial genomes shed light on interconnected biogeochemical processes in an aquifer system.</title>
        <authorList>
            <person name="Anantharaman K."/>
            <person name="Brown C.T."/>
            <person name="Hug L.A."/>
            <person name="Sharon I."/>
            <person name="Castelle C.J."/>
            <person name="Probst A.J."/>
            <person name="Thomas B.C."/>
            <person name="Singh A."/>
            <person name="Wilkins M.J."/>
            <person name="Karaoz U."/>
            <person name="Brodie E.L."/>
            <person name="Williams K.H."/>
            <person name="Hubbard S.S."/>
            <person name="Banfield J.F."/>
        </authorList>
    </citation>
    <scope>NUCLEOTIDE SEQUENCE [LARGE SCALE GENOMIC DNA]</scope>
</reference>
<sequence>MRKDSSSLIKIWNQVPPDYYEKGVQNNFLQRLWHNQKISTLKKILNGKEFKTVCDAGCAGGYMTGQLAGILPKSKIFGLDVYQTAINHASKKYKKIKFICCDLHQIPIKSKFFDLVVCYETIEHVITPQKVLQELKQITKNDGTIILAMDSGHPLFRIAWFIWERTKGSVWRNAHLHPFNPRQLETIIKKEGLKVEKKLFSNFGMEVVFILKK</sequence>
<dbReference type="InterPro" id="IPR013216">
    <property type="entry name" value="Methyltransf_11"/>
</dbReference>
<dbReference type="InterPro" id="IPR029063">
    <property type="entry name" value="SAM-dependent_MTases_sf"/>
</dbReference>
<protein>
    <recommendedName>
        <fullName evidence="1">Methyltransferase type 11 domain-containing protein</fullName>
    </recommendedName>
</protein>
<accession>A0A1F5N0B9</accession>
<dbReference type="PANTHER" id="PTHR43861:SF6">
    <property type="entry name" value="METHYLTRANSFERASE TYPE 11"/>
    <property type="match status" value="1"/>
</dbReference>
<comment type="caution">
    <text evidence="2">The sequence shown here is derived from an EMBL/GenBank/DDBJ whole genome shotgun (WGS) entry which is preliminary data.</text>
</comment>
<dbReference type="SUPFAM" id="SSF53335">
    <property type="entry name" value="S-adenosyl-L-methionine-dependent methyltransferases"/>
    <property type="match status" value="1"/>
</dbReference>
<dbReference type="Pfam" id="PF08241">
    <property type="entry name" value="Methyltransf_11"/>
    <property type="match status" value="1"/>
</dbReference>
<dbReference type="Proteomes" id="UP000177135">
    <property type="component" value="Unassembled WGS sequence"/>
</dbReference>
<evidence type="ECO:0000259" key="1">
    <source>
        <dbReference type="Pfam" id="PF08241"/>
    </source>
</evidence>